<reference evidence="4" key="1">
    <citation type="journal article" date="2013" name="Nat. Biotechnol.">
        <title>Draft genome sequence of chickpea (Cicer arietinum) provides a resource for trait improvement.</title>
        <authorList>
            <person name="Varshney R.K."/>
            <person name="Song C."/>
            <person name="Saxena R.K."/>
            <person name="Azam S."/>
            <person name="Yu S."/>
            <person name="Sharpe A.G."/>
            <person name="Cannon S."/>
            <person name="Baek J."/>
            <person name="Rosen B.D."/>
            <person name="Tar'an B."/>
            <person name="Millan T."/>
            <person name="Zhang X."/>
            <person name="Ramsay L.D."/>
            <person name="Iwata A."/>
            <person name="Wang Y."/>
            <person name="Nelson W."/>
            <person name="Farmer A.D."/>
            <person name="Gaur P.M."/>
            <person name="Soderlund C."/>
            <person name="Penmetsa R.V."/>
            <person name="Xu C."/>
            <person name="Bharti A.K."/>
            <person name="He W."/>
            <person name="Winter P."/>
            <person name="Zhao S."/>
            <person name="Hane J.K."/>
            <person name="Carrasquilla-Garcia N."/>
            <person name="Condie J.A."/>
            <person name="Upadhyaya H.D."/>
            <person name="Luo M.C."/>
            <person name="Thudi M."/>
            <person name="Gowda C.L."/>
            <person name="Singh N.P."/>
            <person name="Lichtenzveig J."/>
            <person name="Gali K.K."/>
            <person name="Rubio J."/>
            <person name="Nadarajan N."/>
            <person name="Dolezel J."/>
            <person name="Bansal K.C."/>
            <person name="Xu X."/>
            <person name="Edwards D."/>
            <person name="Zhang G."/>
            <person name="Kahl G."/>
            <person name="Gil J."/>
            <person name="Singh K.B."/>
            <person name="Datta S.K."/>
            <person name="Jackson S.A."/>
            <person name="Wang J."/>
            <person name="Cook D.R."/>
        </authorList>
    </citation>
    <scope>NUCLEOTIDE SEQUENCE [LARGE SCALE GENOMIC DNA]</scope>
    <source>
        <strain evidence="4">cv. CDC Frontier</strain>
    </source>
</reference>
<name>A0A1S2YKJ1_CICAR</name>
<organism evidence="4 5">
    <name type="scientific">Cicer arietinum</name>
    <name type="common">Chickpea</name>
    <name type="synonym">Garbanzo</name>
    <dbReference type="NCBI Taxonomy" id="3827"/>
    <lineage>
        <taxon>Eukaryota</taxon>
        <taxon>Viridiplantae</taxon>
        <taxon>Streptophyta</taxon>
        <taxon>Embryophyta</taxon>
        <taxon>Tracheophyta</taxon>
        <taxon>Spermatophyta</taxon>
        <taxon>Magnoliopsida</taxon>
        <taxon>eudicotyledons</taxon>
        <taxon>Gunneridae</taxon>
        <taxon>Pentapetalae</taxon>
        <taxon>rosids</taxon>
        <taxon>fabids</taxon>
        <taxon>Fabales</taxon>
        <taxon>Fabaceae</taxon>
        <taxon>Papilionoideae</taxon>
        <taxon>50 kb inversion clade</taxon>
        <taxon>NPAAA clade</taxon>
        <taxon>Hologalegina</taxon>
        <taxon>IRL clade</taxon>
        <taxon>Cicereae</taxon>
        <taxon>Cicer</taxon>
    </lineage>
</organism>
<keyword evidence="3" id="KW-0732">Signal</keyword>
<proteinExistence type="predicted"/>
<feature type="chain" id="PRO_5010160800" evidence="3">
    <location>
        <begin position="25"/>
        <end position="158"/>
    </location>
</feature>
<evidence type="ECO:0000313" key="4">
    <source>
        <dbReference type="Proteomes" id="UP000087171"/>
    </source>
</evidence>
<dbReference type="PANTHER" id="PTHR36721">
    <property type="entry name" value="PROLINE-RICH FAMILY PROTEIN"/>
    <property type="match status" value="1"/>
</dbReference>
<keyword evidence="2" id="KW-1133">Transmembrane helix</keyword>
<dbReference type="KEGG" id="cam:101512333"/>
<gene>
    <name evidence="5" type="primary">LOC101512333</name>
</gene>
<evidence type="ECO:0000313" key="5">
    <source>
        <dbReference type="RefSeq" id="XP_004505989.1"/>
    </source>
</evidence>
<dbReference type="PaxDb" id="3827-XP_004505989.1"/>
<accession>A0A1S2YKJ1</accession>
<dbReference type="GeneID" id="101512333"/>
<dbReference type="STRING" id="3827.A0A1S2YKJ1"/>
<dbReference type="PANTHER" id="PTHR36721:SF15">
    <property type="entry name" value="EN_SPM-LIKE TRANSPOSON PROTEIN"/>
    <property type="match status" value="1"/>
</dbReference>
<dbReference type="AlphaFoldDB" id="A0A1S2YKJ1"/>
<sequence length="158" mass="15828">MANQAVARFSILLLLSLLVNIASSADSPAPTPHSSVKSPSSSPSPTPVSNSSPASSPPSPSPATPPHPDSPPAPSPENSPSPSPSPDEAADTGVNHTGVGDRGEKSTEGGMSSGKKAGIAVGVIAGVSVVALGAIVMKKRRENIQRSEYGYAARTELL</sequence>
<keyword evidence="2" id="KW-0472">Membrane</keyword>
<evidence type="ECO:0000256" key="1">
    <source>
        <dbReference type="SAM" id="MobiDB-lite"/>
    </source>
</evidence>
<evidence type="ECO:0000256" key="3">
    <source>
        <dbReference type="SAM" id="SignalP"/>
    </source>
</evidence>
<dbReference type="Proteomes" id="UP000087171">
    <property type="component" value="Chromosome Ca6"/>
</dbReference>
<feature type="transmembrane region" description="Helical" evidence="2">
    <location>
        <begin position="117"/>
        <end position="137"/>
    </location>
</feature>
<dbReference type="eggNOG" id="ENOG502S3TU">
    <property type="taxonomic scope" value="Eukaryota"/>
</dbReference>
<reference evidence="5" key="2">
    <citation type="submission" date="2025-08" db="UniProtKB">
        <authorList>
            <consortium name="RefSeq"/>
        </authorList>
    </citation>
    <scope>IDENTIFICATION</scope>
    <source>
        <tissue evidence="5">Etiolated seedlings</tissue>
    </source>
</reference>
<protein>
    <submittedName>
        <fullName evidence="5">Pectinesterase inhibitor 10-like</fullName>
    </submittedName>
</protein>
<feature type="compositionally biased region" description="Pro residues" evidence="1">
    <location>
        <begin position="55"/>
        <end position="85"/>
    </location>
</feature>
<feature type="region of interest" description="Disordered" evidence="1">
    <location>
        <begin position="24"/>
        <end position="114"/>
    </location>
</feature>
<evidence type="ECO:0000256" key="2">
    <source>
        <dbReference type="SAM" id="Phobius"/>
    </source>
</evidence>
<feature type="signal peptide" evidence="3">
    <location>
        <begin position="1"/>
        <end position="24"/>
    </location>
</feature>
<feature type="compositionally biased region" description="Low complexity" evidence="1">
    <location>
        <begin position="32"/>
        <end position="54"/>
    </location>
</feature>
<keyword evidence="4" id="KW-1185">Reference proteome</keyword>
<keyword evidence="2" id="KW-0812">Transmembrane</keyword>
<dbReference type="RefSeq" id="XP_004505989.1">
    <property type="nucleotide sequence ID" value="XM_004505932.3"/>
</dbReference>